<evidence type="ECO:0000313" key="5">
    <source>
        <dbReference type="Proteomes" id="UP001153714"/>
    </source>
</evidence>
<dbReference type="InterPro" id="IPR009003">
    <property type="entry name" value="Peptidase_S1_PA"/>
</dbReference>
<keyword evidence="1" id="KW-1015">Disulfide bond</keyword>
<dbReference type="CDD" id="cd00190">
    <property type="entry name" value="Tryp_SPc"/>
    <property type="match status" value="1"/>
</dbReference>
<gene>
    <name evidence="4" type="ORF">DIATSA_LOCUS7386</name>
</gene>
<dbReference type="PANTHER" id="PTHR24256">
    <property type="entry name" value="TRYPTASE-RELATED"/>
    <property type="match status" value="1"/>
</dbReference>
<dbReference type="InterPro" id="IPR043504">
    <property type="entry name" value="Peptidase_S1_PA_chymotrypsin"/>
</dbReference>
<feature type="domain" description="Peptidase S1" evidence="3">
    <location>
        <begin position="36"/>
        <end position="332"/>
    </location>
</feature>
<dbReference type="GO" id="GO:0004252">
    <property type="term" value="F:serine-type endopeptidase activity"/>
    <property type="evidence" value="ECO:0007669"/>
    <property type="project" value="InterPro"/>
</dbReference>
<dbReference type="EMBL" id="OU893351">
    <property type="protein sequence ID" value="CAG9789676.1"/>
    <property type="molecule type" value="Genomic_DNA"/>
</dbReference>
<dbReference type="Proteomes" id="UP001153714">
    <property type="component" value="Chromosome 20"/>
</dbReference>
<name>A0A9N9R4Z7_9NEOP</name>
<comment type="similarity">
    <text evidence="2">Belongs to the peptidase S1 family. CLIP subfamily.</text>
</comment>
<keyword evidence="5" id="KW-1185">Reference proteome</keyword>
<dbReference type="Gene3D" id="2.40.10.10">
    <property type="entry name" value="Trypsin-like serine proteases"/>
    <property type="match status" value="3"/>
</dbReference>
<dbReference type="SMART" id="SM00020">
    <property type="entry name" value="Tryp_SPc"/>
    <property type="match status" value="1"/>
</dbReference>
<protein>
    <recommendedName>
        <fullName evidence="3">Peptidase S1 domain-containing protein</fullName>
    </recommendedName>
</protein>
<dbReference type="GO" id="GO:0006508">
    <property type="term" value="P:proteolysis"/>
    <property type="evidence" value="ECO:0007669"/>
    <property type="project" value="InterPro"/>
</dbReference>
<evidence type="ECO:0000259" key="3">
    <source>
        <dbReference type="PROSITE" id="PS50240"/>
    </source>
</evidence>
<dbReference type="FunFam" id="2.40.10.10:FF:000002">
    <property type="entry name" value="Transmembrane protease serine"/>
    <property type="match status" value="1"/>
</dbReference>
<accession>A0A9N9R4Z7</accession>
<evidence type="ECO:0000313" key="4">
    <source>
        <dbReference type="EMBL" id="CAG9789676.1"/>
    </source>
</evidence>
<dbReference type="PROSITE" id="PS50240">
    <property type="entry name" value="TRYPSIN_DOM"/>
    <property type="match status" value="1"/>
</dbReference>
<dbReference type="Pfam" id="PF00089">
    <property type="entry name" value="Trypsin"/>
    <property type="match status" value="2"/>
</dbReference>
<dbReference type="OrthoDB" id="6261922at2759"/>
<reference evidence="4" key="1">
    <citation type="submission" date="2021-12" db="EMBL/GenBank/DDBJ databases">
        <authorList>
            <person name="King R."/>
        </authorList>
    </citation>
    <scope>NUCLEOTIDE SEQUENCE</scope>
</reference>
<evidence type="ECO:0000256" key="1">
    <source>
        <dbReference type="ARBA" id="ARBA00023157"/>
    </source>
</evidence>
<sequence>MSMVSRWNTSLLHLPGHSDVFQGCGWRQNDGLSERITEDDDVIFGEYPWVVAIFKYVAKTNSYEYCCVGSLIHHKVVLTVKHHFKKPARVRVRAGDWDIVEDYEIYNHQTSDVANIIGHPKYKPRNPSTSSVATKGLGGAVPRGPQAQGALESLPENLNRTQLLKISPIFKINMTGTNEYDAALLILATSINLAPNVAFACLPSASHATPSGTRCHVTGWGYDTFYNGSIQNILKRVEVPVVGNAICQQQISTALSKSITLSDSMMCAGGEKGKDACLKDGGAPLVCPYEDQRERYYQAGIVSWGVRCGLPNVSGVYTSVAMVRDWIDSTMIELKYESTYLP</sequence>
<proteinExistence type="inferred from homology"/>
<dbReference type="AlphaFoldDB" id="A0A9N9R4Z7"/>
<organism evidence="4 5">
    <name type="scientific">Diatraea saccharalis</name>
    <name type="common">sugarcane borer</name>
    <dbReference type="NCBI Taxonomy" id="40085"/>
    <lineage>
        <taxon>Eukaryota</taxon>
        <taxon>Metazoa</taxon>
        <taxon>Ecdysozoa</taxon>
        <taxon>Arthropoda</taxon>
        <taxon>Hexapoda</taxon>
        <taxon>Insecta</taxon>
        <taxon>Pterygota</taxon>
        <taxon>Neoptera</taxon>
        <taxon>Endopterygota</taxon>
        <taxon>Lepidoptera</taxon>
        <taxon>Glossata</taxon>
        <taxon>Ditrysia</taxon>
        <taxon>Pyraloidea</taxon>
        <taxon>Crambidae</taxon>
        <taxon>Crambinae</taxon>
        <taxon>Diatraea</taxon>
    </lineage>
</organism>
<evidence type="ECO:0000256" key="2">
    <source>
        <dbReference type="ARBA" id="ARBA00024195"/>
    </source>
</evidence>
<dbReference type="SUPFAM" id="SSF50494">
    <property type="entry name" value="Trypsin-like serine proteases"/>
    <property type="match status" value="1"/>
</dbReference>
<dbReference type="InterPro" id="IPR001254">
    <property type="entry name" value="Trypsin_dom"/>
</dbReference>
<reference evidence="4" key="2">
    <citation type="submission" date="2022-10" db="EMBL/GenBank/DDBJ databases">
        <authorList>
            <consortium name="ENA_rothamsted_submissions"/>
            <consortium name="culmorum"/>
            <person name="King R."/>
        </authorList>
    </citation>
    <scope>NUCLEOTIDE SEQUENCE</scope>
</reference>
<dbReference type="InterPro" id="IPR051487">
    <property type="entry name" value="Ser/Thr_Proteases_Immune/Dev"/>
</dbReference>